<feature type="compositionally biased region" description="Low complexity" evidence="1">
    <location>
        <begin position="236"/>
        <end position="250"/>
    </location>
</feature>
<name>A0ABP0CKI5_9PEZI</name>
<feature type="compositionally biased region" description="Low complexity" evidence="1">
    <location>
        <begin position="649"/>
        <end position="659"/>
    </location>
</feature>
<keyword evidence="2" id="KW-1133">Transmembrane helix</keyword>
<gene>
    <name evidence="3" type="ORF">SCUCBS95973_008317</name>
</gene>
<feature type="region of interest" description="Disordered" evidence="1">
    <location>
        <begin position="327"/>
        <end position="489"/>
    </location>
</feature>
<dbReference type="PANTHER" id="PTHR42088:SF1">
    <property type="entry name" value="YALI0F10131P"/>
    <property type="match status" value="1"/>
</dbReference>
<keyword evidence="2" id="KW-0812">Transmembrane</keyword>
<feature type="transmembrane region" description="Helical" evidence="2">
    <location>
        <begin position="67"/>
        <end position="89"/>
    </location>
</feature>
<feature type="compositionally biased region" description="Basic and acidic residues" evidence="1">
    <location>
        <begin position="379"/>
        <end position="395"/>
    </location>
</feature>
<evidence type="ECO:0000313" key="4">
    <source>
        <dbReference type="Proteomes" id="UP001642405"/>
    </source>
</evidence>
<evidence type="ECO:0000313" key="3">
    <source>
        <dbReference type="EMBL" id="CAK7232612.1"/>
    </source>
</evidence>
<reference evidence="3 4" key="1">
    <citation type="submission" date="2024-01" db="EMBL/GenBank/DDBJ databases">
        <authorList>
            <person name="Allen C."/>
            <person name="Tagirdzhanova G."/>
        </authorList>
    </citation>
    <scope>NUCLEOTIDE SEQUENCE [LARGE SCALE GENOMIC DNA]</scope>
</reference>
<proteinExistence type="predicted"/>
<feature type="compositionally biased region" description="Polar residues" evidence="1">
    <location>
        <begin position="475"/>
        <end position="485"/>
    </location>
</feature>
<dbReference type="PANTHER" id="PTHR42088">
    <property type="entry name" value="YALI0F10131P"/>
    <property type="match status" value="1"/>
</dbReference>
<dbReference type="Proteomes" id="UP001642405">
    <property type="component" value="Unassembled WGS sequence"/>
</dbReference>
<feature type="compositionally biased region" description="Polar residues" evidence="1">
    <location>
        <begin position="729"/>
        <end position="739"/>
    </location>
</feature>
<evidence type="ECO:0000256" key="2">
    <source>
        <dbReference type="SAM" id="Phobius"/>
    </source>
</evidence>
<feature type="compositionally biased region" description="Gly residues" evidence="1">
    <location>
        <begin position="637"/>
        <end position="648"/>
    </location>
</feature>
<feature type="region of interest" description="Disordered" evidence="1">
    <location>
        <begin position="723"/>
        <end position="745"/>
    </location>
</feature>
<feature type="compositionally biased region" description="Polar residues" evidence="1">
    <location>
        <begin position="667"/>
        <end position="684"/>
    </location>
</feature>
<protein>
    <submittedName>
        <fullName evidence="3">Uncharacterized protein</fullName>
    </submittedName>
</protein>
<keyword evidence="4" id="KW-1185">Reference proteome</keyword>
<evidence type="ECO:0000256" key="1">
    <source>
        <dbReference type="SAM" id="MobiDB-lite"/>
    </source>
</evidence>
<organism evidence="3 4">
    <name type="scientific">Sporothrix curviconia</name>
    <dbReference type="NCBI Taxonomy" id="1260050"/>
    <lineage>
        <taxon>Eukaryota</taxon>
        <taxon>Fungi</taxon>
        <taxon>Dikarya</taxon>
        <taxon>Ascomycota</taxon>
        <taxon>Pezizomycotina</taxon>
        <taxon>Sordariomycetes</taxon>
        <taxon>Sordariomycetidae</taxon>
        <taxon>Ophiostomatales</taxon>
        <taxon>Ophiostomataceae</taxon>
        <taxon>Sporothrix</taxon>
    </lineage>
</organism>
<accession>A0ABP0CKI5</accession>
<dbReference type="EMBL" id="CAWUHB010000066">
    <property type="protein sequence ID" value="CAK7232612.1"/>
    <property type="molecule type" value="Genomic_DNA"/>
</dbReference>
<feature type="region of interest" description="Disordered" evidence="1">
    <location>
        <begin position="190"/>
        <end position="274"/>
    </location>
</feature>
<comment type="caution">
    <text evidence="3">The sequence shown here is derived from an EMBL/GenBank/DDBJ whole genome shotgun (WGS) entry which is preliminary data.</text>
</comment>
<sequence>MAAQGSLGQGYRLGPRVPSGVNSLAKKATRVIGRDIPSRILQRASSSSTCNKDDANLCEKPEGGGSLTLPIVLGVVIPVVVIAGVLLYLHRRNIQRLRKEDTMDPHKSLDFGMAMDTTKQATKAKRKSSFFGGEKDMFAPKSRQLSMDMNLSSPYLLPPELQTSRESLHSLARTLHQNEDPYRPVTQYANSDAASMRSFQKDTRDGASIRTGASAFDDKSRAGSAIGARMAPPRPSRLSTGPTTPRTRSPLPSPNFEDAENNAASPMKMPAPPPPVEAANGFVFEPAFPAAEMAAEAQPRVASPVEADGGVLPAVAELQVPEPAVTKISRKGLPVSPRPQDQAAPAPNHRSTTGTVDEPFIYDTPSRGLRQDSSTYADFDLRLDAPKDRDSREEPLSSSLPKLTLGGLFDDEAFPRGQGTSNNDPTVPHIDFPPEGEQTAPAVIDPHQYGELFPDEPGHEDEDGRGRALHRRQSSEYPQDNTVRQSALGLPQMDTRRLSVGFRPLPPDELIESEDPETRANRIRSFYKEYFDDSKPDMAEYNQHYPPQGVPAEWRNAGGGDAQAQYGNGGGGQYYEDYDQSYHPGAGDANAYFDPQSNSFVMPYAQPVTRRAMTPPPSGSRFPGGRPRGGPRQFHGSMGGMGGPGGPMGMSRPGSSMSSQFGPRPGSSLSSRQYPGGRSASNMSGRIGGPRKPLPPPEDLITLPTPGKLKDDSFLLMGAIDFAPPPTFRDQTTGRSQSPLGERRPYQMNLPVASPLVSSFDEMAALPSPHLLRKSSTFTGLDFAPPRKFKDADTMSDAGSIRSNRSGISAMNQAAIRSGAGRVSRLPGDQVFTQAALADQLKPTWGFRP</sequence>
<keyword evidence="2" id="KW-0472">Membrane</keyword>
<feature type="region of interest" description="Disordered" evidence="1">
    <location>
        <begin position="610"/>
        <end position="697"/>
    </location>
</feature>